<keyword evidence="12" id="KW-1185">Reference proteome</keyword>
<feature type="compositionally biased region" description="Polar residues" evidence="10">
    <location>
        <begin position="612"/>
        <end position="629"/>
    </location>
</feature>
<evidence type="ECO:0000256" key="7">
    <source>
        <dbReference type="ARBA" id="ARBA00023242"/>
    </source>
</evidence>
<evidence type="ECO:0000256" key="3">
    <source>
        <dbReference type="ARBA" id="ARBA00020612"/>
    </source>
</evidence>
<evidence type="ECO:0000256" key="8">
    <source>
        <dbReference type="ARBA" id="ARBA00031254"/>
    </source>
</evidence>
<dbReference type="PANTHER" id="PTHR12881">
    <property type="entry name" value="MEDIATOR OF RNA POLYMERASE II TRANSCRIPTION SUBUNIT 1"/>
    <property type="match status" value="1"/>
</dbReference>
<evidence type="ECO:0000313" key="13">
    <source>
        <dbReference type="RefSeq" id="XP_065666145.1"/>
    </source>
</evidence>
<feature type="domain" description="Mediator complex subunit Med1" evidence="11">
    <location>
        <begin position="100"/>
        <end position="228"/>
    </location>
</feature>
<evidence type="ECO:0000256" key="6">
    <source>
        <dbReference type="ARBA" id="ARBA00023163"/>
    </source>
</evidence>
<evidence type="ECO:0000313" key="12">
    <source>
        <dbReference type="Proteomes" id="UP001652625"/>
    </source>
</evidence>
<dbReference type="PANTHER" id="PTHR12881:SF10">
    <property type="entry name" value="MEDIATOR OF RNA POLYMERASE II TRANSCRIPTION SUBUNIT 1"/>
    <property type="match status" value="1"/>
</dbReference>
<feature type="domain" description="Mediator complex subunit Med1" evidence="11">
    <location>
        <begin position="282"/>
        <end position="434"/>
    </location>
</feature>
<sequence length="782" mass="86694">MKDITIEVQIKQLRDILQNIKNIIPDEKKQFGENLHGFGPCLVHTEQIKAIEIIGILRNKYKSFLGVNNPQLAIKLVAEKQALSNICVPVSNMLHKAINDILKKTRDSSLDIALHKLESIAINEGLACEISNNDFFISSEMFYVEVKLNHSGEAEYVNIHNHMGELKPCKELVNCLKKKDYDDFLNHLRGLKEIYALVGDSSTKAKIVSAVGSLEEDLLTIMNSDSSVKNQFDCIMRGPVGCIIPAVGGKCLQLVFFMDPLISVNFKSDNYQGLDMTKGCCSAVLSAQSTEQNLLPTSSVLMIENNNIQYQNEQFWTLESLPATFVLKLLKPLPATIRVAKLIHNIIKKDKDGLFVHNSKIKFDQLLLRETCGEMKDVLHCCALPDFSQKFEWVPSDENDGLLLSLIPFTKPNQIISIIKVLRFQAIYNHIFTSFLCGAPTKKESNDIFVSVSASDWNMIRVSFLYNVDLSLASVDITISMEGTVDCMLNVLPGSPNVCTNVYLTKILNKCLSLPLLMRSLFKKIASYKPEHLVEKPPPEKKAQRPKKLLMPNLSQIQSELPLVSPHINSPSSFLNFSGSVSSAGISPHTPLFPFDGQRGVSQKKTFSMNSIGTPVSLGTPNSDGSGTPNKLKLPKITLKRKRNNDSEIYEIDQTKTIIDQECSISNQSNDESMSYVYPPFDSINFIKVPSLFPEQVSFPDIPIDSDTDIEGLFGISSFSVESQGSTHVPAFDLDTITSGLNSNFEQHLSASAIDPSSLIGSSSGFHLDGIIDIDSLMSVDT</sequence>
<evidence type="ECO:0000256" key="5">
    <source>
        <dbReference type="ARBA" id="ARBA00023159"/>
    </source>
</evidence>
<keyword evidence="5 9" id="KW-0010">Activator</keyword>
<evidence type="ECO:0000256" key="10">
    <source>
        <dbReference type="SAM" id="MobiDB-lite"/>
    </source>
</evidence>
<name>A0ABM4CW45_HYDVU</name>
<evidence type="ECO:0000259" key="11">
    <source>
        <dbReference type="Pfam" id="PF10744"/>
    </source>
</evidence>
<accession>A0ABM4CW45</accession>
<dbReference type="Proteomes" id="UP001652625">
    <property type="component" value="Chromosome 11"/>
</dbReference>
<keyword evidence="7 9" id="KW-0539">Nucleus</keyword>
<dbReference type="RefSeq" id="XP_065666145.1">
    <property type="nucleotide sequence ID" value="XM_065810073.1"/>
</dbReference>
<evidence type="ECO:0000256" key="1">
    <source>
        <dbReference type="ARBA" id="ARBA00004123"/>
    </source>
</evidence>
<dbReference type="Pfam" id="PF10744">
    <property type="entry name" value="Med1"/>
    <property type="match status" value="2"/>
</dbReference>
<keyword evidence="6 9" id="KW-0804">Transcription</keyword>
<gene>
    <name evidence="13" type="primary">LOC100213832</name>
</gene>
<dbReference type="InterPro" id="IPR019680">
    <property type="entry name" value="Mediator_Med1"/>
</dbReference>
<dbReference type="GeneID" id="100213832"/>
<dbReference type="InterPro" id="IPR051999">
    <property type="entry name" value="Mediator_complex_subunit_1"/>
</dbReference>
<reference evidence="13" key="1">
    <citation type="submission" date="2025-08" db="UniProtKB">
        <authorList>
            <consortium name="RefSeq"/>
        </authorList>
    </citation>
    <scope>IDENTIFICATION</scope>
</reference>
<proteinExistence type="inferred from homology"/>
<evidence type="ECO:0000256" key="2">
    <source>
        <dbReference type="ARBA" id="ARBA00006210"/>
    </source>
</evidence>
<comment type="similarity">
    <text evidence="2 9">Belongs to the Mediator complex subunit 1 family.</text>
</comment>
<feature type="region of interest" description="Disordered" evidence="10">
    <location>
        <begin position="612"/>
        <end position="632"/>
    </location>
</feature>
<evidence type="ECO:0000256" key="4">
    <source>
        <dbReference type="ARBA" id="ARBA00023015"/>
    </source>
</evidence>
<comment type="subcellular location">
    <subcellularLocation>
        <location evidence="1 9">Nucleus</location>
    </subcellularLocation>
</comment>
<keyword evidence="4 9" id="KW-0805">Transcription regulation</keyword>
<comment type="function">
    <text evidence="9">Component of the Mediator complex, a coactivator involved in the regulated transcription of nearly all RNA polymerase II-dependent genes. Mediator functions as a bridge to convey information from gene-specific regulatory proteins to the basal RNA polymerase II transcription machinery. Mediator is recruited to promoters by direct interactions with regulatory proteins and serves as a scaffold for the assembly of a functional preinitiation complex with RNA polymerase II and the general transcription factors.</text>
</comment>
<organism evidence="12 13">
    <name type="scientific">Hydra vulgaris</name>
    <name type="common">Hydra</name>
    <name type="synonym">Hydra attenuata</name>
    <dbReference type="NCBI Taxonomy" id="6087"/>
    <lineage>
        <taxon>Eukaryota</taxon>
        <taxon>Metazoa</taxon>
        <taxon>Cnidaria</taxon>
        <taxon>Hydrozoa</taxon>
        <taxon>Hydroidolina</taxon>
        <taxon>Anthoathecata</taxon>
        <taxon>Aplanulata</taxon>
        <taxon>Hydridae</taxon>
        <taxon>Hydra</taxon>
    </lineage>
</organism>
<evidence type="ECO:0000256" key="9">
    <source>
        <dbReference type="RuleBase" id="RU364059"/>
    </source>
</evidence>
<protein>
    <recommendedName>
        <fullName evidence="3 9">Mediator of RNA polymerase II transcription subunit 1</fullName>
    </recommendedName>
    <alternativeName>
        <fullName evidence="8 9">Mediator complex subunit 1</fullName>
    </alternativeName>
</protein>